<accession>A0AAV2P4E1</accession>
<keyword evidence="2" id="KW-1185">Reference proteome</keyword>
<evidence type="ECO:0000313" key="2">
    <source>
        <dbReference type="Proteomes" id="UP001497644"/>
    </source>
</evidence>
<name>A0AAV2P4E1_9HYME</name>
<reference evidence="1" key="1">
    <citation type="submission" date="2024-04" db="EMBL/GenBank/DDBJ databases">
        <authorList>
            <consortium name="Molecular Ecology Group"/>
        </authorList>
    </citation>
    <scope>NUCLEOTIDE SEQUENCE</scope>
</reference>
<dbReference type="Proteomes" id="UP001497644">
    <property type="component" value="Chromosome 7"/>
</dbReference>
<organism evidence="1 2">
    <name type="scientific">Lasius platythorax</name>
    <dbReference type="NCBI Taxonomy" id="488582"/>
    <lineage>
        <taxon>Eukaryota</taxon>
        <taxon>Metazoa</taxon>
        <taxon>Ecdysozoa</taxon>
        <taxon>Arthropoda</taxon>
        <taxon>Hexapoda</taxon>
        <taxon>Insecta</taxon>
        <taxon>Pterygota</taxon>
        <taxon>Neoptera</taxon>
        <taxon>Endopterygota</taxon>
        <taxon>Hymenoptera</taxon>
        <taxon>Apocrita</taxon>
        <taxon>Aculeata</taxon>
        <taxon>Formicoidea</taxon>
        <taxon>Formicidae</taxon>
        <taxon>Formicinae</taxon>
        <taxon>Lasius</taxon>
        <taxon>Lasius</taxon>
    </lineage>
</organism>
<dbReference type="AlphaFoldDB" id="A0AAV2P4E1"/>
<evidence type="ECO:0000313" key="1">
    <source>
        <dbReference type="EMBL" id="CAL1686808.1"/>
    </source>
</evidence>
<gene>
    <name evidence="1" type="ORF">LPLAT_LOCUS12132</name>
</gene>
<dbReference type="EMBL" id="OZ034830">
    <property type="protein sequence ID" value="CAL1686808.1"/>
    <property type="molecule type" value="Genomic_DNA"/>
</dbReference>
<sequence length="88" mass="10069">MFFAKHFDSGRSSAFYVPYGTSCTCIMRHEVFSIPDDIGPRQYFPRLFEIQSTVYKTLRYSVSVLCPDTQCSSSIALDICEKRHDSLA</sequence>
<protein>
    <submittedName>
        <fullName evidence="1">Uncharacterized protein</fullName>
    </submittedName>
</protein>
<proteinExistence type="predicted"/>